<dbReference type="AlphaFoldDB" id="A0A6G6A5T3"/>
<keyword evidence="2" id="KW-0496">Mitochondrion</keyword>
<keyword evidence="1" id="KW-1133">Transmembrane helix</keyword>
<name>A0A6G6A5T3_9ORTH</name>
<feature type="transmembrane region" description="Helical" evidence="1">
    <location>
        <begin position="12"/>
        <end position="30"/>
    </location>
</feature>
<dbReference type="EMBL" id="MN083175">
    <property type="protein sequence ID" value="QID03645.1"/>
    <property type="molecule type" value="Genomic_DNA"/>
</dbReference>
<keyword evidence="1" id="KW-0812">Transmembrane</keyword>
<evidence type="ECO:0000256" key="1">
    <source>
        <dbReference type="SAM" id="Phobius"/>
    </source>
</evidence>
<reference evidence="2" key="1">
    <citation type="submission" date="2019-06" db="EMBL/GenBank/DDBJ databases">
        <title>MtOrt: An empirical mitochondrial amino acid substitution model for evolutionary studies of Orthoptera insects.</title>
        <authorList>
            <person name="Chang H."/>
            <person name="Nie Y."/>
            <person name="Zhang N."/>
            <person name="Zhang X."/>
            <person name="Sun H."/>
            <person name="Mao Y."/>
            <person name="Q Z."/>
            <person name="Huang Y."/>
        </authorList>
    </citation>
    <scope>NUCLEOTIDE SEQUENCE</scope>
</reference>
<organism evidence="2">
    <name type="scientific">Ergatettix dorsifera</name>
    <dbReference type="NCBI Taxonomy" id="2571036"/>
    <lineage>
        <taxon>Eukaryota</taxon>
        <taxon>Metazoa</taxon>
        <taxon>Ecdysozoa</taxon>
        <taxon>Arthropoda</taxon>
        <taxon>Hexapoda</taxon>
        <taxon>Insecta</taxon>
        <taxon>Pterygota</taxon>
        <taxon>Neoptera</taxon>
        <taxon>Polyneoptera</taxon>
        <taxon>Orthoptera</taxon>
        <taxon>Caelifera</taxon>
        <taxon>Acrididea</taxon>
        <taxon>Tetrigoidea</taxon>
        <taxon>Tetrigidae</taxon>
        <taxon>Tetriginae</taxon>
        <taxon>Ergatettix</taxon>
    </lineage>
</organism>
<proteinExistence type="predicted"/>
<accession>A0A6G6A5T3</accession>
<dbReference type="CTD" id="4509"/>
<protein>
    <submittedName>
        <fullName evidence="2">ATP synthase F0 subunit 8</fullName>
    </submittedName>
</protein>
<evidence type="ECO:0000313" key="2">
    <source>
        <dbReference type="EMBL" id="QID03645.1"/>
    </source>
</evidence>
<dbReference type="GeneID" id="44797322"/>
<gene>
    <name evidence="2" type="primary">ATP8</name>
</gene>
<keyword evidence="1" id="KW-0472">Membrane</keyword>
<geneLocation type="mitochondrion" evidence="2"/>
<sequence>MPQMMNLMWLPLMMYFSMAMMLMSTVIFSMKTPQIKIKNSNLNNLKMKPWLW</sequence>
<dbReference type="RefSeq" id="YP_009740683.1">
    <property type="nucleotide sequence ID" value="NC_046540.1"/>
</dbReference>